<organism evidence="1 2">
    <name type="scientific">Vermiconidia calcicola</name>
    <dbReference type="NCBI Taxonomy" id="1690605"/>
    <lineage>
        <taxon>Eukaryota</taxon>
        <taxon>Fungi</taxon>
        <taxon>Dikarya</taxon>
        <taxon>Ascomycota</taxon>
        <taxon>Pezizomycotina</taxon>
        <taxon>Dothideomycetes</taxon>
        <taxon>Dothideomycetidae</taxon>
        <taxon>Mycosphaerellales</taxon>
        <taxon>Extremaceae</taxon>
        <taxon>Vermiconidia</taxon>
    </lineage>
</organism>
<keyword evidence="2" id="KW-1185">Reference proteome</keyword>
<accession>A0ACC3MPG7</accession>
<sequence length="258" mass="29049">MDDWLVEELENGRLEFEDAGKPLLSWQQDSVDTCLFLLREDAELMAGRSKQRRSERMRVRALLHDVFLGISADVFLLCVLAAPISKLAKLTPKNAIPKIRSWWKDAVHPHYLEEVATQLCNEESIVALLTTSRKRRFSQSLSDSHLCLSQTEDINDTSADSGQPLIAATSLRRDVSTPSTDREEGHAVDGSEQILDTGSLTGKVYELTVEDAKSAILRQTAGRVWLTVPFKTQSSPFVTFEVIHKLSRQVAQQRPRMM</sequence>
<dbReference type="EMBL" id="JAUTXU010000184">
    <property type="protein sequence ID" value="KAK3700530.1"/>
    <property type="molecule type" value="Genomic_DNA"/>
</dbReference>
<dbReference type="Proteomes" id="UP001281147">
    <property type="component" value="Unassembled WGS sequence"/>
</dbReference>
<evidence type="ECO:0000313" key="1">
    <source>
        <dbReference type="EMBL" id="KAK3700530.1"/>
    </source>
</evidence>
<proteinExistence type="predicted"/>
<name>A0ACC3MPG7_9PEZI</name>
<evidence type="ECO:0000313" key="2">
    <source>
        <dbReference type="Proteomes" id="UP001281147"/>
    </source>
</evidence>
<gene>
    <name evidence="1" type="ORF">LTR37_015931</name>
</gene>
<comment type="caution">
    <text evidence="1">The sequence shown here is derived from an EMBL/GenBank/DDBJ whole genome shotgun (WGS) entry which is preliminary data.</text>
</comment>
<reference evidence="1" key="1">
    <citation type="submission" date="2023-07" db="EMBL/GenBank/DDBJ databases">
        <title>Black Yeasts Isolated from many extreme environments.</title>
        <authorList>
            <person name="Coleine C."/>
            <person name="Stajich J.E."/>
            <person name="Selbmann L."/>
        </authorList>
    </citation>
    <scope>NUCLEOTIDE SEQUENCE</scope>
    <source>
        <strain evidence="1">CCFEE 5714</strain>
    </source>
</reference>
<protein>
    <submittedName>
        <fullName evidence="1">Uncharacterized protein</fullName>
    </submittedName>
</protein>